<feature type="signal peptide" evidence="1">
    <location>
        <begin position="1"/>
        <end position="25"/>
    </location>
</feature>
<comment type="caution">
    <text evidence="2">The sequence shown here is derived from an EMBL/GenBank/DDBJ whole genome shotgun (WGS) entry which is preliminary data.</text>
</comment>
<organism evidence="2 3">
    <name type="scientific">Micavibrio aeruginosavorus</name>
    <dbReference type="NCBI Taxonomy" id="349221"/>
    <lineage>
        <taxon>Bacteria</taxon>
        <taxon>Pseudomonadati</taxon>
        <taxon>Bdellovibrionota</taxon>
        <taxon>Bdellovibrionia</taxon>
        <taxon>Bdellovibrionales</taxon>
        <taxon>Pseudobdellovibrionaceae</taxon>
        <taxon>Micavibrio</taxon>
    </lineage>
</organism>
<dbReference type="EMBL" id="QFNK01000088">
    <property type="protein sequence ID" value="PZO86840.1"/>
    <property type="molecule type" value="Genomic_DNA"/>
</dbReference>
<dbReference type="Proteomes" id="UP000249557">
    <property type="component" value="Unassembled WGS sequence"/>
</dbReference>
<evidence type="ECO:0000313" key="3">
    <source>
        <dbReference type="Proteomes" id="UP000249557"/>
    </source>
</evidence>
<evidence type="ECO:0000256" key="1">
    <source>
        <dbReference type="SAM" id="SignalP"/>
    </source>
</evidence>
<keyword evidence="1" id="KW-0732">Signal</keyword>
<dbReference type="AlphaFoldDB" id="A0A2W4ZX15"/>
<reference evidence="2 3" key="1">
    <citation type="submission" date="2017-08" db="EMBL/GenBank/DDBJ databases">
        <title>Infants hospitalized years apart are colonized by the same room-sourced microbial strains.</title>
        <authorList>
            <person name="Brooks B."/>
            <person name="Olm M.R."/>
            <person name="Firek B.A."/>
            <person name="Baker R."/>
            <person name="Thomas B.C."/>
            <person name="Morowitz M.J."/>
            <person name="Banfield J.F."/>
        </authorList>
    </citation>
    <scope>NUCLEOTIDE SEQUENCE [LARGE SCALE GENOMIC DNA]</scope>
    <source>
        <strain evidence="2">S2_018_000_R2_104</strain>
    </source>
</reference>
<sequence>MKKLIYSLLALVMLTPGLACGPFMAATQALAAQPAVMADMPDCKGMMGMEAPKKETGDEHVFFKDCSKADLFSADHAPIKAPDFDGKVIFPLSIDTVSFLILNPADTQSIRGPPPDWPDISQTQPNILLTTQRLRV</sequence>
<evidence type="ECO:0000313" key="2">
    <source>
        <dbReference type="EMBL" id="PZO86840.1"/>
    </source>
</evidence>
<name>A0A2W4ZX15_9BACT</name>
<gene>
    <name evidence="2" type="ORF">DI626_05430</name>
</gene>
<proteinExistence type="predicted"/>
<feature type="chain" id="PRO_5016007142" evidence="1">
    <location>
        <begin position="26"/>
        <end position="136"/>
    </location>
</feature>
<accession>A0A2W4ZX15</accession>
<protein>
    <submittedName>
        <fullName evidence="2">Uncharacterized protein</fullName>
    </submittedName>
</protein>